<dbReference type="GO" id="GO:0005777">
    <property type="term" value="C:peroxisome"/>
    <property type="evidence" value="ECO:0007669"/>
    <property type="project" value="UniProtKB-ARBA"/>
</dbReference>
<dbReference type="InterPro" id="IPR006094">
    <property type="entry name" value="Oxid_FAD_bind_N"/>
</dbReference>
<dbReference type="Gene3D" id="3.30.300.330">
    <property type="match status" value="1"/>
</dbReference>
<evidence type="ECO:0000259" key="16">
    <source>
        <dbReference type="PROSITE" id="PS50850"/>
    </source>
</evidence>
<evidence type="ECO:0000256" key="12">
    <source>
        <dbReference type="PIRSR" id="PIRSR625650-3"/>
    </source>
</evidence>
<dbReference type="Gene3D" id="3.40.50.720">
    <property type="entry name" value="NAD(P)-binding Rossmann-like Domain"/>
    <property type="match status" value="1"/>
</dbReference>
<comment type="similarity">
    <text evidence="3">Belongs to the FAD-binding oxidoreductase/transferase type 4 family.</text>
</comment>
<proteinExistence type="inferred from homology"/>
<feature type="transmembrane region" description="Helical" evidence="15">
    <location>
        <begin position="679"/>
        <end position="697"/>
    </location>
</feature>
<dbReference type="InterPro" id="IPR016164">
    <property type="entry name" value="FAD-linked_Oxase-like_C"/>
</dbReference>
<feature type="transmembrane region" description="Helical" evidence="15">
    <location>
        <begin position="766"/>
        <end position="787"/>
    </location>
</feature>
<evidence type="ECO:0000256" key="13">
    <source>
        <dbReference type="PIRSR" id="PIRSR625650-4"/>
    </source>
</evidence>
<evidence type="ECO:0000256" key="14">
    <source>
        <dbReference type="SAM" id="MobiDB-lite"/>
    </source>
</evidence>
<dbReference type="Proteomes" id="UP000030106">
    <property type="component" value="Unassembled WGS sequence"/>
</dbReference>
<gene>
    <name evidence="18" type="ORF">BBAD15_g521</name>
</gene>
<dbReference type="InterPro" id="IPR020846">
    <property type="entry name" value="MFS_dom"/>
</dbReference>
<comment type="pathway">
    <text evidence="2">Glycerolipid metabolism; ether lipid biosynthesis.</text>
</comment>
<feature type="active site" description="Proton donor/acceptor" evidence="10">
    <location>
        <position position="507"/>
    </location>
</feature>
<dbReference type="HOGENOM" id="CLU_304193_0_0_1"/>
<dbReference type="GO" id="GO:0022857">
    <property type="term" value="F:transmembrane transporter activity"/>
    <property type="evidence" value="ECO:0007669"/>
    <property type="project" value="InterPro"/>
</dbReference>
<comment type="subcellular location">
    <subcellularLocation>
        <location evidence="1">Membrane</location>
        <topology evidence="1">Multi-pass membrane protein</topology>
    </subcellularLocation>
</comment>
<evidence type="ECO:0000256" key="9">
    <source>
        <dbReference type="ARBA" id="ARBA00023136"/>
    </source>
</evidence>
<dbReference type="PRINTS" id="PR00081">
    <property type="entry name" value="GDHRDH"/>
</dbReference>
<evidence type="ECO:0000256" key="10">
    <source>
        <dbReference type="PIRSR" id="PIRSR625650-1"/>
    </source>
</evidence>
<dbReference type="Gene3D" id="3.30.465.10">
    <property type="match status" value="1"/>
</dbReference>
<dbReference type="InterPro" id="IPR016169">
    <property type="entry name" value="FAD-bd_PCMH_sub2"/>
</dbReference>
<evidence type="ECO:0000256" key="7">
    <source>
        <dbReference type="ARBA" id="ARBA00022827"/>
    </source>
</evidence>
<dbReference type="InterPro" id="IPR036291">
    <property type="entry name" value="NAD(P)-bd_dom_sf"/>
</dbReference>
<dbReference type="GO" id="GO:0008609">
    <property type="term" value="F:alkylglycerone-phosphate synthase activity"/>
    <property type="evidence" value="ECO:0007669"/>
    <property type="project" value="UniProtKB-EC"/>
</dbReference>
<accession>A0A0A2W090</accession>
<dbReference type="InterPro" id="IPR036259">
    <property type="entry name" value="MFS_trans_sf"/>
</dbReference>
<evidence type="ECO:0000256" key="1">
    <source>
        <dbReference type="ARBA" id="ARBA00004141"/>
    </source>
</evidence>
<dbReference type="InterPro" id="IPR002347">
    <property type="entry name" value="SDR_fam"/>
</dbReference>
<name>A0A0A2W090_BEABA</name>
<evidence type="ECO:0000256" key="2">
    <source>
        <dbReference type="ARBA" id="ARBA00004670"/>
    </source>
</evidence>
<evidence type="ECO:0000259" key="17">
    <source>
        <dbReference type="PROSITE" id="PS51387"/>
    </source>
</evidence>
<dbReference type="Pfam" id="PF01565">
    <property type="entry name" value="FAD_binding_4"/>
    <property type="match status" value="1"/>
</dbReference>
<dbReference type="Pfam" id="PF00083">
    <property type="entry name" value="Sugar_tr"/>
    <property type="match status" value="1"/>
</dbReference>
<sequence>MSLSALNEFSLDFFSLKGKTAIVTGGNSGLGQAFAMALAKAGANVFIPTVVEEKGETRQLIESQGVKVAFMTVDITEKGAPAQVIAQCLETFGSVDILVNNAGICKLNKVLDFGRSDWDPMININLTAAFELSYEAAKKNSIDRFRKYADIHGVFTLPLPAAVVKLQSTEQVSSVLAFLNSNRINCVPRTGASATEGGLETVVENSVVLDGSGLNKIVDIDIENMQATAQCGVPLEVLEDALRAKGYTTGHSPQSKPLAQMGGLVATRSIGQFSTLYGAIEDMVVGLEAVFPDGSITRIKNVPRRAAGPDIRHVIIGNEGALCYITEVTVKIFKYMPENNLFYGYILDNMKTGFNILREVMVEGYRPSIARLYDAEDGTQHFTHFADGKCVLIFMAEGSKRLAEATGAGIEEIVARHPECKKVDSKLIETWFNNLNWGPDKVAAERVQILKTGNMGFTTEVSGSWSCINEIYHNVIERIRTEFPHAGDITMLGGHSSHSYINGTNMYFVYDYNVVDCKPEEEIDKYHNPLNKIIVEETIRLGGSMVHHHGIGKHRVHWSRLEHGTAWPIMQGLKDQSALRSRLFYLRIDKGISMHAEPVRMDDLPLNRFHLRIAGLTFGAHLTDGYVLGVIGFALVMITPQMGLTPLQEGLVGSSALFGLFLGSLVLGWISDHIGRQKIFNFSFVLITLASFLQFFVSNVEQLIVLRVLIGIGLGGDYSVGHTMLAEFSPRKHRGVLLGAFSLVWTLGYVLASLIGHQLVESGPEAWRWLLASAALPALLITLLRWGTPESPRWLLRQGRVSEAHQIVRRCFGEHVVIGDEIAPVLCLPGDPVVCDLYLAAVHYRAAGNAGWPDRQPAAEYGAGGGRDCGPCADASLFKARLPDWRFSGAVFQPYRAGAGAGATRHHHPATVLCFYPDHFGGEQPGRRAAGGKLPDRYSLAGGGICDLDEPPGFGNQYRPAADGAGVRRGAKHHAVA</sequence>
<dbReference type="Gene3D" id="3.30.70.3450">
    <property type="match status" value="1"/>
</dbReference>
<feature type="domain" description="Major facilitator superfamily (MFS) profile" evidence="16">
    <location>
        <begin position="613"/>
        <end position="977"/>
    </location>
</feature>
<dbReference type="GO" id="GO:0016020">
    <property type="term" value="C:membrane"/>
    <property type="evidence" value="ECO:0007669"/>
    <property type="project" value="UniProtKB-SubCell"/>
</dbReference>
<dbReference type="PROSITE" id="PS51387">
    <property type="entry name" value="FAD_PCMH"/>
    <property type="match status" value="1"/>
</dbReference>
<evidence type="ECO:0000256" key="3">
    <source>
        <dbReference type="ARBA" id="ARBA00008000"/>
    </source>
</evidence>
<dbReference type="InterPro" id="IPR004113">
    <property type="entry name" value="FAD-bd_oxidored_4_C"/>
</dbReference>
<dbReference type="STRING" id="1245745.A0A0A2W090"/>
<evidence type="ECO:0000313" key="19">
    <source>
        <dbReference type="Proteomes" id="UP000030106"/>
    </source>
</evidence>
<dbReference type="SUPFAM" id="SSF51735">
    <property type="entry name" value="NAD(P)-binding Rossmann-fold domains"/>
    <property type="match status" value="1"/>
</dbReference>
<dbReference type="SUPFAM" id="SSF103473">
    <property type="entry name" value="MFS general substrate transporter"/>
    <property type="match status" value="1"/>
</dbReference>
<feature type="region of interest" description="Disordered" evidence="14">
    <location>
        <begin position="957"/>
        <end position="977"/>
    </location>
</feature>
<dbReference type="InterPro" id="IPR005828">
    <property type="entry name" value="MFS_sugar_transport-like"/>
</dbReference>
<keyword evidence="8 15" id="KW-1133">Transmembrane helix</keyword>
<dbReference type="InterPro" id="IPR025650">
    <property type="entry name" value="Alkyl-DHAP_Synthase"/>
</dbReference>
<dbReference type="Pfam" id="PF00106">
    <property type="entry name" value="adh_short"/>
    <property type="match status" value="1"/>
</dbReference>
<evidence type="ECO:0000256" key="5">
    <source>
        <dbReference type="ARBA" id="ARBA00022630"/>
    </source>
</evidence>
<feature type="transmembrane region" description="Helical" evidence="15">
    <location>
        <begin position="703"/>
        <end position="725"/>
    </location>
</feature>
<reference evidence="18 19" key="1">
    <citation type="submission" date="2012-10" db="EMBL/GenBank/DDBJ databases">
        <title>Genome sequencing and analysis of entomopathogenic fungi Beauveria bassiana D1-5.</title>
        <authorList>
            <person name="Li Q."/>
            <person name="Wang L."/>
            <person name="Zhang Z."/>
            <person name="Wang Q."/>
            <person name="Ren J."/>
            <person name="Wang M."/>
            <person name="Xu W."/>
            <person name="Wang J."/>
            <person name="Lu Y."/>
            <person name="Du Q."/>
            <person name="Sun Z."/>
        </authorList>
    </citation>
    <scope>NUCLEOTIDE SEQUENCE [LARGE SCALE GENOMIC DNA]</scope>
    <source>
        <strain evidence="18 19">D1-5</strain>
    </source>
</reference>
<evidence type="ECO:0000256" key="4">
    <source>
        <dbReference type="ARBA" id="ARBA00012385"/>
    </source>
</evidence>
<comment type="cofactor">
    <cofactor evidence="12">
        <name>FAD</name>
        <dbReference type="ChEBI" id="CHEBI:57692"/>
    </cofactor>
</comment>
<evidence type="ECO:0000256" key="15">
    <source>
        <dbReference type="SAM" id="Phobius"/>
    </source>
</evidence>
<feature type="binding site" evidence="11">
    <location>
        <position position="446"/>
    </location>
    <ligand>
        <name>substrate</name>
    </ligand>
</feature>
<feature type="transmembrane region" description="Helical" evidence="15">
    <location>
        <begin position="737"/>
        <end position="760"/>
    </location>
</feature>
<dbReference type="InterPro" id="IPR016166">
    <property type="entry name" value="FAD-bd_PCMH"/>
</dbReference>
<keyword evidence="9 15" id="KW-0472">Membrane</keyword>
<protein>
    <recommendedName>
        <fullName evidence="4">alkylglycerone-phosphate synthase</fullName>
        <ecNumber evidence="4">2.5.1.26</ecNumber>
    </recommendedName>
</protein>
<dbReference type="PROSITE" id="PS50850">
    <property type="entry name" value="MFS"/>
    <property type="match status" value="1"/>
</dbReference>
<evidence type="ECO:0000256" key="11">
    <source>
        <dbReference type="PIRSR" id="PIRSR625650-2"/>
    </source>
</evidence>
<evidence type="ECO:0000256" key="6">
    <source>
        <dbReference type="ARBA" id="ARBA00022692"/>
    </source>
</evidence>
<dbReference type="EMBL" id="ANFO01000035">
    <property type="protein sequence ID" value="KGQ13561.1"/>
    <property type="molecule type" value="Genomic_DNA"/>
</dbReference>
<dbReference type="InterPro" id="IPR036318">
    <property type="entry name" value="FAD-bd_PCMH-like_sf"/>
</dbReference>
<dbReference type="GO" id="GO:0071949">
    <property type="term" value="F:FAD binding"/>
    <property type="evidence" value="ECO:0007669"/>
    <property type="project" value="InterPro"/>
</dbReference>
<keyword evidence="7 12" id="KW-0274">FAD</keyword>
<dbReference type="SUPFAM" id="SSF55103">
    <property type="entry name" value="FAD-linked oxidases, C-terminal domain"/>
    <property type="match status" value="1"/>
</dbReference>
<evidence type="ECO:0000256" key="8">
    <source>
        <dbReference type="ARBA" id="ARBA00022989"/>
    </source>
</evidence>
<dbReference type="Pfam" id="PF02913">
    <property type="entry name" value="FAD-oxidase_C"/>
    <property type="match status" value="1"/>
</dbReference>
<dbReference type="PANTHER" id="PTHR46568">
    <property type="entry name" value="ALKYLDIHYDROXYACETONEPHOSPHATE SYNTHASE, PEROXISOMAL"/>
    <property type="match status" value="1"/>
</dbReference>
<comment type="caution">
    <text evidence="18">The sequence shown here is derived from an EMBL/GenBank/DDBJ whole genome shotgun (WGS) entry which is preliminary data.</text>
</comment>
<keyword evidence="5" id="KW-0285">Flavoprotein</keyword>
<dbReference type="SUPFAM" id="SSF56176">
    <property type="entry name" value="FAD-binding/transporter-associated domain-like"/>
    <property type="match status" value="1"/>
</dbReference>
<dbReference type="PANTHER" id="PTHR46568:SF1">
    <property type="entry name" value="ALKYLDIHYDROXYACETONEPHOSPHATE SYNTHASE, PEROXISOMAL"/>
    <property type="match status" value="1"/>
</dbReference>
<feature type="domain" description="FAD-binding PCMH-type" evidence="17">
    <location>
        <begin position="156"/>
        <end position="335"/>
    </location>
</feature>
<dbReference type="CDD" id="cd17316">
    <property type="entry name" value="MFS_SV2_like"/>
    <property type="match status" value="1"/>
</dbReference>
<dbReference type="EC" id="2.5.1.26" evidence="4"/>
<dbReference type="Gene3D" id="1.20.1250.20">
    <property type="entry name" value="MFS general substrate transporter like domains"/>
    <property type="match status" value="1"/>
</dbReference>
<feature type="binding site" evidence="12">
    <location>
        <begin position="319"/>
        <end position="325"/>
    </location>
    <ligand>
        <name>FAD</name>
        <dbReference type="ChEBI" id="CHEBI:57692"/>
    </ligand>
</feature>
<dbReference type="GO" id="GO:0008610">
    <property type="term" value="P:lipid biosynthetic process"/>
    <property type="evidence" value="ECO:0007669"/>
    <property type="project" value="InterPro"/>
</dbReference>
<feature type="transmembrane region" description="Helical" evidence="15">
    <location>
        <begin position="650"/>
        <end position="670"/>
    </location>
</feature>
<evidence type="ECO:0000313" key="18">
    <source>
        <dbReference type="EMBL" id="KGQ13561.1"/>
    </source>
</evidence>
<organism evidence="18 19">
    <name type="scientific">Beauveria bassiana D1-5</name>
    <dbReference type="NCBI Taxonomy" id="1245745"/>
    <lineage>
        <taxon>Eukaryota</taxon>
        <taxon>Fungi</taxon>
        <taxon>Dikarya</taxon>
        <taxon>Ascomycota</taxon>
        <taxon>Pezizomycotina</taxon>
        <taxon>Sordariomycetes</taxon>
        <taxon>Hypocreomycetidae</taxon>
        <taxon>Hypocreales</taxon>
        <taxon>Cordycipitaceae</taxon>
        <taxon>Beauveria</taxon>
    </lineage>
</organism>
<keyword evidence="6 15" id="KW-0812">Transmembrane</keyword>
<feature type="site" description="Important for enzyme activity" evidence="13">
    <location>
        <position position="371"/>
    </location>
</feature>
<dbReference type="AlphaFoldDB" id="A0A0A2W090"/>
<feature type="transmembrane region" description="Helical" evidence="15">
    <location>
        <begin position="613"/>
        <end position="638"/>
    </location>
</feature>